<proteinExistence type="inferred from homology"/>
<dbReference type="AlphaFoldDB" id="A0A512TPW6"/>
<evidence type="ECO:0000256" key="9">
    <source>
        <dbReference type="ARBA" id="ARBA00023172"/>
    </source>
</evidence>
<dbReference type="InterPro" id="IPR002104">
    <property type="entry name" value="Integrase_catalytic"/>
</dbReference>
<keyword evidence="9" id="KW-0233">DNA recombination</keyword>
<evidence type="ECO:0000256" key="3">
    <source>
        <dbReference type="ARBA" id="ARBA00008857"/>
    </source>
</evidence>
<name>A0A512TPW6_CLOBU</name>
<evidence type="ECO:0000259" key="12">
    <source>
        <dbReference type="PROSITE" id="PS51898"/>
    </source>
</evidence>
<dbReference type="SUPFAM" id="SSF56349">
    <property type="entry name" value="DNA breaking-rejoining enzymes"/>
    <property type="match status" value="1"/>
</dbReference>
<dbReference type="GO" id="GO:0005737">
    <property type="term" value="C:cytoplasm"/>
    <property type="evidence" value="ECO:0007669"/>
    <property type="project" value="UniProtKB-SubCell"/>
</dbReference>
<evidence type="ECO:0000256" key="11">
    <source>
        <dbReference type="PROSITE-ProRule" id="PRU01248"/>
    </source>
</evidence>
<dbReference type="InterPro" id="IPR044068">
    <property type="entry name" value="CB"/>
</dbReference>
<dbReference type="NCBIfam" id="NF040815">
    <property type="entry name" value="recomb_XerA_Arch"/>
    <property type="match status" value="1"/>
</dbReference>
<dbReference type="RefSeq" id="WP_146868850.1">
    <property type="nucleotide sequence ID" value="NZ_BKBC01000044.1"/>
</dbReference>
<feature type="domain" description="Core-binding (CB)" evidence="13">
    <location>
        <begin position="52"/>
        <end position="132"/>
    </location>
</feature>
<evidence type="ECO:0000256" key="10">
    <source>
        <dbReference type="ARBA" id="ARBA00023306"/>
    </source>
</evidence>
<evidence type="ECO:0000256" key="8">
    <source>
        <dbReference type="ARBA" id="ARBA00023125"/>
    </source>
</evidence>
<dbReference type="PROSITE" id="PS51900">
    <property type="entry name" value="CB"/>
    <property type="match status" value="1"/>
</dbReference>
<comment type="subcellular location">
    <subcellularLocation>
        <location evidence="2">Cytoplasm</location>
    </subcellularLocation>
</comment>
<keyword evidence="10" id="KW-0131">Cell cycle</keyword>
<dbReference type="Gene3D" id="1.10.150.130">
    <property type="match status" value="1"/>
</dbReference>
<reference evidence="14 15" key="1">
    <citation type="submission" date="2019-07" db="EMBL/GenBank/DDBJ databases">
        <title>Whole genome shotgun sequence of Clostridium butyricum NBRC 3858.</title>
        <authorList>
            <person name="Hosoyama A."/>
            <person name="Uohara A."/>
            <person name="Ohji S."/>
            <person name="Ichikawa N."/>
        </authorList>
    </citation>
    <scope>NUCLEOTIDE SEQUENCE [LARGE SCALE GENOMIC DNA]</scope>
    <source>
        <strain evidence="14 15">NBRC 3858</strain>
    </source>
</reference>
<dbReference type="PROSITE" id="PS51898">
    <property type="entry name" value="TYR_RECOMBINASE"/>
    <property type="match status" value="1"/>
</dbReference>
<dbReference type="GO" id="GO:0003677">
    <property type="term" value="F:DNA binding"/>
    <property type="evidence" value="ECO:0007669"/>
    <property type="project" value="UniProtKB-UniRule"/>
</dbReference>
<dbReference type="InterPro" id="IPR050090">
    <property type="entry name" value="Tyrosine_recombinase_XerCD"/>
</dbReference>
<sequence>MNCNEEFIMKALGKLTLEFNFDWEQQRKVRDCLYYALYNYEVMTLEKSLIKGDIEEKALLYLNVKKLAGYSPATLSNYKYLLQKFAGFINKPIQTVNVNDIRMFLVLNSEGKKPSSVNSMIYYLKSFFNWLEVEELIERNPTKKLEVTKLPKRLRKALSIEELEKLRIACKTNRERALIEFLFATGCRVSEVVNCKIDDLNFNENSLRVIGKGDKERFVFFSDKTKLYLKKYLEDDRNKDNEDALFVSEKFPYNPLGRRGIETIVTRIAKRTDFNKKVFPHLLRHTMACVGLQNGADITTIQNLLGHKDPCTTQIYAQNSIDNLKHEYKQHFNC</sequence>
<dbReference type="GO" id="GO:0015074">
    <property type="term" value="P:DNA integration"/>
    <property type="evidence" value="ECO:0007669"/>
    <property type="project" value="UniProtKB-KW"/>
</dbReference>
<evidence type="ECO:0000256" key="2">
    <source>
        <dbReference type="ARBA" id="ARBA00004496"/>
    </source>
</evidence>
<dbReference type="GO" id="GO:0007059">
    <property type="term" value="P:chromosome segregation"/>
    <property type="evidence" value="ECO:0007669"/>
    <property type="project" value="UniProtKB-KW"/>
</dbReference>
<accession>A0A512TPW6</accession>
<dbReference type="PANTHER" id="PTHR30349">
    <property type="entry name" value="PHAGE INTEGRASE-RELATED"/>
    <property type="match status" value="1"/>
</dbReference>
<dbReference type="InterPro" id="IPR013762">
    <property type="entry name" value="Integrase-like_cat_sf"/>
</dbReference>
<dbReference type="InterPro" id="IPR010998">
    <property type="entry name" value="Integrase_recombinase_N"/>
</dbReference>
<keyword evidence="5" id="KW-0132">Cell division</keyword>
<comment type="function">
    <text evidence="1">Site-specific tyrosine recombinase, which acts by catalyzing the cutting and rejoining of the recombining DNA molecules.</text>
</comment>
<dbReference type="InterPro" id="IPR011010">
    <property type="entry name" value="DNA_brk_join_enz"/>
</dbReference>
<keyword evidence="6" id="KW-0159">Chromosome partition</keyword>
<dbReference type="Pfam" id="PF02899">
    <property type="entry name" value="Phage_int_SAM_1"/>
    <property type="match status" value="1"/>
</dbReference>
<dbReference type="Gene3D" id="1.10.443.10">
    <property type="entry name" value="Intergrase catalytic core"/>
    <property type="match status" value="1"/>
</dbReference>
<keyword evidence="4" id="KW-0963">Cytoplasm</keyword>
<organism evidence="14 15">
    <name type="scientific">Clostridium butyricum</name>
    <dbReference type="NCBI Taxonomy" id="1492"/>
    <lineage>
        <taxon>Bacteria</taxon>
        <taxon>Bacillati</taxon>
        <taxon>Bacillota</taxon>
        <taxon>Clostridia</taxon>
        <taxon>Eubacteriales</taxon>
        <taxon>Clostridiaceae</taxon>
        <taxon>Clostridium</taxon>
    </lineage>
</organism>
<evidence type="ECO:0000256" key="1">
    <source>
        <dbReference type="ARBA" id="ARBA00003283"/>
    </source>
</evidence>
<dbReference type="GO" id="GO:0006310">
    <property type="term" value="P:DNA recombination"/>
    <property type="evidence" value="ECO:0007669"/>
    <property type="project" value="UniProtKB-KW"/>
</dbReference>
<comment type="caution">
    <text evidence="14">The sequence shown here is derived from an EMBL/GenBank/DDBJ whole genome shotgun (WGS) entry which is preliminary data.</text>
</comment>
<evidence type="ECO:0000256" key="5">
    <source>
        <dbReference type="ARBA" id="ARBA00022618"/>
    </source>
</evidence>
<dbReference type="InterPro" id="IPR004107">
    <property type="entry name" value="Integrase_SAM-like_N"/>
</dbReference>
<evidence type="ECO:0000313" key="15">
    <source>
        <dbReference type="Proteomes" id="UP000321089"/>
    </source>
</evidence>
<evidence type="ECO:0000313" key="14">
    <source>
        <dbReference type="EMBL" id="GEQ22295.1"/>
    </source>
</evidence>
<keyword evidence="7" id="KW-0229">DNA integration</keyword>
<dbReference type="Proteomes" id="UP000321089">
    <property type="component" value="Unassembled WGS sequence"/>
</dbReference>
<protein>
    <submittedName>
        <fullName evidence="14">Phage integrase</fullName>
    </submittedName>
</protein>
<evidence type="ECO:0000259" key="13">
    <source>
        <dbReference type="PROSITE" id="PS51900"/>
    </source>
</evidence>
<comment type="similarity">
    <text evidence="3">Belongs to the 'phage' integrase family.</text>
</comment>
<keyword evidence="8 11" id="KW-0238">DNA-binding</keyword>
<evidence type="ECO:0000256" key="4">
    <source>
        <dbReference type="ARBA" id="ARBA00022490"/>
    </source>
</evidence>
<dbReference type="PANTHER" id="PTHR30349:SF77">
    <property type="entry name" value="TYROSINE RECOMBINASE XERC"/>
    <property type="match status" value="1"/>
</dbReference>
<dbReference type="Pfam" id="PF00589">
    <property type="entry name" value="Phage_integrase"/>
    <property type="match status" value="1"/>
</dbReference>
<feature type="domain" description="Tyr recombinase" evidence="12">
    <location>
        <begin position="153"/>
        <end position="329"/>
    </location>
</feature>
<dbReference type="GO" id="GO:0051301">
    <property type="term" value="P:cell division"/>
    <property type="evidence" value="ECO:0007669"/>
    <property type="project" value="UniProtKB-KW"/>
</dbReference>
<evidence type="ECO:0000256" key="6">
    <source>
        <dbReference type="ARBA" id="ARBA00022829"/>
    </source>
</evidence>
<dbReference type="EMBL" id="BKBC01000044">
    <property type="protein sequence ID" value="GEQ22295.1"/>
    <property type="molecule type" value="Genomic_DNA"/>
</dbReference>
<gene>
    <name evidence="14" type="ORF">CBU02nite_28010</name>
</gene>
<evidence type="ECO:0000256" key="7">
    <source>
        <dbReference type="ARBA" id="ARBA00022908"/>
    </source>
</evidence>